<dbReference type="SUPFAM" id="SSF52540">
    <property type="entry name" value="P-loop containing nucleoside triphosphate hydrolases"/>
    <property type="match status" value="1"/>
</dbReference>
<organism evidence="1">
    <name type="scientific">marine sediment metagenome</name>
    <dbReference type="NCBI Taxonomy" id="412755"/>
    <lineage>
        <taxon>unclassified sequences</taxon>
        <taxon>metagenomes</taxon>
        <taxon>ecological metagenomes</taxon>
    </lineage>
</organism>
<dbReference type="EMBL" id="BARU01045175">
    <property type="protein sequence ID" value="GAH85351.1"/>
    <property type="molecule type" value="Genomic_DNA"/>
</dbReference>
<reference evidence="1" key="1">
    <citation type="journal article" date="2014" name="Front. Microbiol.">
        <title>High frequency of phylogenetically diverse reductive dehalogenase-homologous genes in deep subseafloor sedimentary metagenomes.</title>
        <authorList>
            <person name="Kawai M."/>
            <person name="Futagami T."/>
            <person name="Toyoda A."/>
            <person name="Takaki Y."/>
            <person name="Nishi S."/>
            <person name="Hori S."/>
            <person name="Arai W."/>
            <person name="Tsubouchi T."/>
            <person name="Morono Y."/>
            <person name="Uchiyama I."/>
            <person name="Ito T."/>
            <person name="Fujiyama A."/>
            <person name="Inagaki F."/>
            <person name="Takami H."/>
        </authorList>
    </citation>
    <scope>NUCLEOTIDE SEQUENCE</scope>
    <source>
        <strain evidence="1">Expedition CK06-06</strain>
    </source>
</reference>
<dbReference type="Gene3D" id="3.40.50.300">
    <property type="entry name" value="P-loop containing nucleotide triphosphate hydrolases"/>
    <property type="match status" value="1"/>
</dbReference>
<comment type="caution">
    <text evidence="1">The sequence shown here is derived from an EMBL/GenBank/DDBJ whole genome shotgun (WGS) entry which is preliminary data.</text>
</comment>
<dbReference type="PANTHER" id="PTHR43038:SF3">
    <property type="entry name" value="ABC TRANSPORTER G FAMILY MEMBER 20 ISOFORM X1"/>
    <property type="match status" value="1"/>
</dbReference>
<proteinExistence type="predicted"/>
<dbReference type="AlphaFoldDB" id="X1ISB6"/>
<protein>
    <recommendedName>
        <fullName evidence="2">DUF4162 domain-containing protein</fullName>
    </recommendedName>
</protein>
<accession>X1ISB6</accession>
<feature type="non-terminal residue" evidence="1">
    <location>
        <position position="1"/>
    </location>
</feature>
<gene>
    <name evidence="1" type="ORF">S03H2_68654</name>
</gene>
<name>X1ISB6_9ZZZZ</name>
<sequence length="126" mass="14458">LSEEGVTILVTTHFMDEAEHCHTVALIHEGHLIAIGSPEELKRQHLAEVLWEIECVPLLEAYRLLSSEPAVERLSLYGSAIQVLGKDHRKMAGFLPRFCRKHNIELLRMEEVTPTMENLFLTLMER</sequence>
<dbReference type="InterPro" id="IPR027417">
    <property type="entry name" value="P-loop_NTPase"/>
</dbReference>
<dbReference type="PANTHER" id="PTHR43038">
    <property type="entry name" value="ATP-BINDING CASSETTE, SUB-FAMILY H, MEMBER 1"/>
    <property type="match status" value="1"/>
</dbReference>
<evidence type="ECO:0000313" key="1">
    <source>
        <dbReference type="EMBL" id="GAH85351.1"/>
    </source>
</evidence>
<evidence type="ECO:0008006" key="2">
    <source>
        <dbReference type="Google" id="ProtNLM"/>
    </source>
</evidence>